<name>A0A7V2F6X4_RHOMR</name>
<dbReference type="AlphaFoldDB" id="A0A7V2F6X4"/>
<protein>
    <submittedName>
        <fullName evidence="1">Uncharacterized protein</fullName>
    </submittedName>
</protein>
<accession>A0A7V2F6X4</accession>
<proteinExistence type="predicted"/>
<organism evidence="1">
    <name type="scientific">Rhodothermus marinus</name>
    <name type="common">Rhodothermus obamensis</name>
    <dbReference type="NCBI Taxonomy" id="29549"/>
    <lineage>
        <taxon>Bacteria</taxon>
        <taxon>Pseudomonadati</taxon>
        <taxon>Rhodothermota</taxon>
        <taxon>Rhodothermia</taxon>
        <taxon>Rhodothermales</taxon>
        <taxon>Rhodothermaceae</taxon>
        <taxon>Rhodothermus</taxon>
    </lineage>
</organism>
<sequence>MESFRYEDVRRVFERLKLEDKVRFLIEATAVTLADGIEAAGAALSRGLERCMAARSPKVSSDRPASEG</sequence>
<evidence type="ECO:0000313" key="1">
    <source>
        <dbReference type="EMBL" id="HER96368.1"/>
    </source>
</evidence>
<comment type="caution">
    <text evidence="1">The sequence shown here is derived from an EMBL/GenBank/DDBJ whole genome shotgun (WGS) entry which is preliminary data.</text>
</comment>
<gene>
    <name evidence="1" type="ORF">ENO59_07610</name>
</gene>
<reference evidence="1" key="1">
    <citation type="journal article" date="2020" name="mSystems">
        <title>Genome- and Community-Level Interaction Insights into Carbon Utilization and Element Cycling Functions of Hydrothermarchaeota in Hydrothermal Sediment.</title>
        <authorList>
            <person name="Zhou Z."/>
            <person name="Liu Y."/>
            <person name="Xu W."/>
            <person name="Pan J."/>
            <person name="Luo Z.H."/>
            <person name="Li M."/>
        </authorList>
    </citation>
    <scope>NUCLEOTIDE SEQUENCE [LARGE SCALE GENOMIC DNA]</scope>
    <source>
        <strain evidence="1">SpSt-143</strain>
    </source>
</reference>
<dbReference type="EMBL" id="DSGB01000005">
    <property type="protein sequence ID" value="HER96368.1"/>
    <property type="molecule type" value="Genomic_DNA"/>
</dbReference>